<reference evidence="3 4" key="1">
    <citation type="submission" date="2019-01" db="EMBL/GenBank/DDBJ databases">
        <title>Muriicola soli sp. nov., isolated from soil.</title>
        <authorList>
            <person name="Kang H.J."/>
            <person name="Kim S.B."/>
        </authorList>
    </citation>
    <scope>NUCLEOTIDE SEQUENCE [LARGE SCALE GENOMIC DNA]</scope>
    <source>
        <strain evidence="3 4">MMS17-SY002</strain>
    </source>
</reference>
<keyword evidence="4" id="KW-1185">Reference proteome</keyword>
<proteinExistence type="predicted"/>
<dbReference type="SUPFAM" id="SSF54909">
    <property type="entry name" value="Dimeric alpha+beta barrel"/>
    <property type="match status" value="1"/>
</dbReference>
<dbReference type="SMART" id="SM00886">
    <property type="entry name" value="Dabb"/>
    <property type="match status" value="1"/>
</dbReference>
<dbReference type="EMBL" id="CP035544">
    <property type="protein sequence ID" value="QBA64667.1"/>
    <property type="molecule type" value="Genomic_DNA"/>
</dbReference>
<feature type="domain" description="Stress-response A/B barrel" evidence="2">
    <location>
        <begin position="41"/>
        <end position="135"/>
    </location>
</feature>
<comment type="subunit">
    <text evidence="1">Homodimer.</text>
</comment>
<evidence type="ECO:0000313" key="4">
    <source>
        <dbReference type="Proteomes" id="UP000290889"/>
    </source>
</evidence>
<protein>
    <submittedName>
        <fullName evidence="3">Dabb family protein</fullName>
    </submittedName>
</protein>
<dbReference type="KEGG" id="mur:EQY75_09075"/>
<dbReference type="OrthoDB" id="9816070at2"/>
<dbReference type="Gene3D" id="3.30.70.100">
    <property type="match status" value="1"/>
</dbReference>
<evidence type="ECO:0000256" key="1">
    <source>
        <dbReference type="ARBA" id="ARBA00011738"/>
    </source>
</evidence>
<dbReference type="RefSeq" id="WP_129605181.1">
    <property type="nucleotide sequence ID" value="NZ_CP035544.1"/>
</dbReference>
<dbReference type="PANTHER" id="PTHR33178:SF10">
    <property type="entry name" value="STRESS-RESPONSE A_B BARREL DOMAIN-CONTAINING PROTEIN"/>
    <property type="match status" value="1"/>
</dbReference>
<name>A0A411EAW3_9FLAO</name>
<dbReference type="Pfam" id="PF07876">
    <property type="entry name" value="Dabb"/>
    <property type="match status" value="1"/>
</dbReference>
<accession>A0A411EAW3</accession>
<dbReference type="AlphaFoldDB" id="A0A411EAW3"/>
<dbReference type="InterPro" id="IPR011008">
    <property type="entry name" value="Dimeric_a/b-barrel"/>
</dbReference>
<dbReference type="PROSITE" id="PS51502">
    <property type="entry name" value="S_R_A_B_BARREL"/>
    <property type="match status" value="1"/>
</dbReference>
<dbReference type="Proteomes" id="UP000290889">
    <property type="component" value="Chromosome"/>
</dbReference>
<organism evidence="3 4">
    <name type="scientific">Muriicola soli</name>
    <dbReference type="NCBI Taxonomy" id="2507538"/>
    <lineage>
        <taxon>Bacteria</taxon>
        <taxon>Pseudomonadati</taxon>
        <taxon>Bacteroidota</taxon>
        <taxon>Flavobacteriia</taxon>
        <taxon>Flavobacteriales</taxon>
        <taxon>Flavobacteriaceae</taxon>
        <taxon>Muriicola</taxon>
    </lineage>
</organism>
<dbReference type="InterPro" id="IPR013097">
    <property type="entry name" value="Dabb"/>
</dbReference>
<evidence type="ECO:0000313" key="3">
    <source>
        <dbReference type="EMBL" id="QBA64667.1"/>
    </source>
</evidence>
<dbReference type="PANTHER" id="PTHR33178">
    <property type="match status" value="1"/>
</dbReference>
<gene>
    <name evidence="3" type="ORF">EQY75_09075</name>
</gene>
<sequence>MKFLLGVIAFVLCLNTFNFKNSAMSKPNLPLSNELVKDSVLRHVVLLKFKAQSSEKDIKRVQESFVELKSKIPQIVSLEWGVNNSPEGLDKGYTHCFFLTFNSTEDRDSYLPNPHHKAFGEVLGPVLEDVLVVDYWTH</sequence>
<evidence type="ECO:0000259" key="2">
    <source>
        <dbReference type="PROSITE" id="PS51502"/>
    </source>
</evidence>
<dbReference type="InterPro" id="IPR044662">
    <property type="entry name" value="HS1/DABB1-like"/>
</dbReference>